<organism evidence="3 4">
    <name type="scientific">Nicrophorus vespilloides</name>
    <name type="common">Boreal carrion beetle</name>
    <dbReference type="NCBI Taxonomy" id="110193"/>
    <lineage>
        <taxon>Eukaryota</taxon>
        <taxon>Metazoa</taxon>
        <taxon>Ecdysozoa</taxon>
        <taxon>Arthropoda</taxon>
        <taxon>Hexapoda</taxon>
        <taxon>Insecta</taxon>
        <taxon>Pterygota</taxon>
        <taxon>Neoptera</taxon>
        <taxon>Endopterygota</taxon>
        <taxon>Coleoptera</taxon>
        <taxon>Polyphaga</taxon>
        <taxon>Staphyliniformia</taxon>
        <taxon>Silphidae</taxon>
        <taxon>Nicrophorinae</taxon>
        <taxon>Nicrophorus</taxon>
    </lineage>
</organism>
<evidence type="ECO:0000256" key="2">
    <source>
        <dbReference type="SAM" id="MobiDB-lite"/>
    </source>
</evidence>
<protein>
    <submittedName>
        <fullName evidence="4">Uncharacterized protein LOC108556561</fullName>
    </submittedName>
</protein>
<dbReference type="InterPro" id="IPR043651">
    <property type="entry name" value="KNL1_MELT_rpt"/>
</dbReference>
<proteinExistence type="predicted"/>
<feature type="coiled-coil region" evidence="1">
    <location>
        <begin position="1481"/>
        <end position="1508"/>
    </location>
</feature>
<evidence type="ECO:0000313" key="4">
    <source>
        <dbReference type="RefSeq" id="XP_017768220.1"/>
    </source>
</evidence>
<dbReference type="RefSeq" id="XP_017768220.1">
    <property type="nucleotide sequence ID" value="XM_017912731.1"/>
</dbReference>
<evidence type="ECO:0000256" key="1">
    <source>
        <dbReference type="SAM" id="Coils"/>
    </source>
</evidence>
<dbReference type="PANTHER" id="PTHR16520:SF3">
    <property type="entry name" value="KINETOCHORE SCAFFOLD 1"/>
    <property type="match status" value="1"/>
</dbReference>
<dbReference type="InterPro" id="IPR037388">
    <property type="entry name" value="Blinkin"/>
</dbReference>
<keyword evidence="1" id="KW-0175">Coiled coil</keyword>
<dbReference type="Pfam" id="PF19221">
    <property type="entry name" value="MELT"/>
    <property type="match status" value="10"/>
</dbReference>
<reference evidence="4" key="1">
    <citation type="submission" date="2025-08" db="UniProtKB">
        <authorList>
            <consortium name="RefSeq"/>
        </authorList>
    </citation>
    <scope>IDENTIFICATION</scope>
    <source>
        <tissue evidence="4">Whole Larva</tissue>
    </source>
</reference>
<dbReference type="GeneID" id="108556561"/>
<keyword evidence="3" id="KW-1185">Reference proteome</keyword>
<feature type="compositionally biased region" description="Polar residues" evidence="2">
    <location>
        <begin position="1161"/>
        <end position="1175"/>
    </location>
</feature>
<name>A0ABM1M0X0_NICVS</name>
<feature type="region of interest" description="Disordered" evidence="2">
    <location>
        <begin position="1161"/>
        <end position="1182"/>
    </location>
</feature>
<dbReference type="Proteomes" id="UP000695000">
    <property type="component" value="Unplaced"/>
</dbReference>
<evidence type="ECO:0000313" key="3">
    <source>
        <dbReference type="Proteomes" id="UP000695000"/>
    </source>
</evidence>
<gene>
    <name evidence="4" type="primary">LOC108556561</name>
</gene>
<sequence>MSKRSSILKPQRTRNAFEDVNMDSPGPKDGDTGRFSRKVRFSSNFVKTYVTEDEGKDTIWDNTYEEAIEDTAQSTSTEVLHVTNEKENVLDNEQSFFEVEDDKENDLNFSVNTSLFKKDTEKFTVFNDEENYNNHNQSLIDLSIKSKIEFSNYSQTSFKPIDVTPWFPGRDTMVVENILKVDDIEMTDSYTKAYEQSNHIIFEKQQNEFSDNTRDCLNITPSIPLQYDEEVLLMETSQNEIEFTENHSMCLNGNELEFTGLMLENPKKHTEKIVYQDDALNDSKLKVGEATGDTRHFLKQDMEFSFQVNDKITAVNTRETILFSSENNDLEFTEKIIHKDQVEKCNDDMEFTVEVAQMTGKDSRKTILFSPEKNDLEFTEEISNKLNNEKRSRKTILFSSENNDLDITEQIGNKMFEEQTSRKTIHFPMSEDDMEFSIKVPQLAENNSRKTILFSSDNNDLEFTEKINNVEFDKSLGSRKTADISKTILFSDKNNILEFEDEVVASNIVNRKKSIEIKKYNVEESEKIVHFPKADGDMEFTQQLSYFGEKILDRESAKTILFSAENDDLELTEKIEVLQGKTDRNYLIEENGMEIAEQCDIALNKVDSRKTIHFPKSCNDMEVTMELPSFIGNRAEKIECTRKTILFSSDNNGMELTEKIDFKNGIEKKSDVAVTKSYDDKILEVGKQINRKTILFSDENNDMEVTERIDTNLMKGKSVIEIDVPLNDIFVKSSAQVIEETDKTHCCTSALPCTELIYKETSVEKISLPNTNINVESNNHCLTVKKLKENVENSSRTKRKTILFGSENDDMEITQDFDLNLGNDQTKEFIKSEDVAKCDMSKTTDEVLDVNTHRVEEKSKKQIPLVKTKIDLEILTEKKMDNNRLKTGRKTILFSSENDGMEVESINLKNTIVDESKIPKFRNTDHSTAKPIHQMFDSKTTHTIDKSTDHRSALGFKKERVTSRKLDETNILHCSSDTMEVTKTIDLNVQQDTTDRNNLIHDPEENGMEIAEQCGIALNKVDSRKTIHFPKSSNDMEFTMELPSFIGKKGERKECSRKTILFSSDNNGMEMTEKIDCKNDSELTKSYYGKTLELGKQVNRKTILFSNENNGMEVTERMDTNLTKEKSVIKTDMFVKSSTQTSEEAVKNQCCTSALPNKTMPLSKSYSNKELSQQSSERKTELFSSLNDDLHVTKLNSTRSENYMKNSICNPVDLSEEKKPKIYINLESDNHCLTGKTGRKTILFVAENDDMEVTKTFDLSKVDSLVVEECFNVSREESIMLEESLISKVDKLNENSKETEIVDLEMVDDVMLVDRFDENISKNTRSIPEMESSNCDLNNIQGTSYIDVDEDKMKCEDDTYIEISSTCLQGTERDVSSCDSSTRKRTLESVHKSCKKFINASNLNSSAEMSSEISFSESCGDFSRTANLTPRVSLSNFEATVNCTLKLDQTTILQERKKEPDDPLKVINHDLNDILRRIGPIRTETKNLEKSNRILADFRNEMRKYEALLTYIRSDLEAQQKEDVNPTDKPFFETLVAAPKTIREEVKEKQKLCNGSFSAEFPKERTCEVKALFGTILIRMEFDETKGLVQQTEIVNKLSLKTTPIIRYVHRLLLDKINDMKTSLGNSFSILTLLDYIHLHQGKVLRQRQEFEEMCKIYYNKRRHDIEIDENFIVNWHIVEVRLGFSCIVRMDPSRLSSEHIVIQSEIGYFNNCEILELVTGCTKSLSGIRMFVDRVSSMLVERGEEEHTAYLAKYSHLFS</sequence>
<accession>A0ABM1M0X0</accession>
<dbReference type="PANTHER" id="PTHR16520">
    <property type="entry name" value="KINETOCHORE SCAFFOLD 1"/>
    <property type="match status" value="1"/>
</dbReference>
<feature type="region of interest" description="Disordered" evidence="2">
    <location>
        <begin position="1"/>
        <end position="35"/>
    </location>
</feature>